<dbReference type="InterPro" id="IPR008521">
    <property type="entry name" value="Mg_trans_NIPA"/>
</dbReference>
<evidence type="ECO:0000256" key="4">
    <source>
        <dbReference type="ARBA" id="ARBA00023136"/>
    </source>
</evidence>
<dbReference type="eggNOG" id="KOG2922">
    <property type="taxonomic scope" value="Eukaryota"/>
</dbReference>
<dbReference type="OrthoDB" id="6428174at2759"/>
<feature type="transmembrane region" description="Helical" evidence="6">
    <location>
        <begin position="183"/>
        <end position="200"/>
    </location>
</feature>
<evidence type="ECO:0000313" key="7">
    <source>
        <dbReference type="EMBL" id="KNE61134.1"/>
    </source>
</evidence>
<evidence type="ECO:0000256" key="3">
    <source>
        <dbReference type="ARBA" id="ARBA00022989"/>
    </source>
</evidence>
<gene>
    <name evidence="7" type="ORF">AMAG_06886</name>
</gene>
<evidence type="ECO:0000256" key="2">
    <source>
        <dbReference type="ARBA" id="ARBA00022692"/>
    </source>
</evidence>
<feature type="transmembrane region" description="Helical" evidence="6">
    <location>
        <begin position="419"/>
        <end position="437"/>
    </location>
</feature>
<feature type="region of interest" description="Disordered" evidence="5">
    <location>
        <begin position="646"/>
        <end position="675"/>
    </location>
</feature>
<reference evidence="7 8" key="1">
    <citation type="submission" date="2009-11" db="EMBL/GenBank/DDBJ databases">
        <title>Annotation of Allomyces macrogynus ATCC 38327.</title>
        <authorList>
            <consortium name="The Broad Institute Genome Sequencing Platform"/>
            <person name="Russ C."/>
            <person name="Cuomo C."/>
            <person name="Burger G."/>
            <person name="Gray M.W."/>
            <person name="Holland P.W.H."/>
            <person name="King N."/>
            <person name="Lang F.B.F."/>
            <person name="Roger A.J."/>
            <person name="Ruiz-Trillo I."/>
            <person name="Young S.K."/>
            <person name="Zeng Q."/>
            <person name="Gargeya S."/>
            <person name="Fitzgerald M."/>
            <person name="Haas B."/>
            <person name="Abouelleil A."/>
            <person name="Alvarado L."/>
            <person name="Arachchi H.M."/>
            <person name="Berlin A."/>
            <person name="Chapman S.B."/>
            <person name="Gearin G."/>
            <person name="Goldberg J."/>
            <person name="Griggs A."/>
            <person name="Gujja S."/>
            <person name="Hansen M."/>
            <person name="Heiman D."/>
            <person name="Howarth C."/>
            <person name="Larimer J."/>
            <person name="Lui A."/>
            <person name="MacDonald P.J.P."/>
            <person name="McCowen C."/>
            <person name="Montmayeur A."/>
            <person name="Murphy C."/>
            <person name="Neiman D."/>
            <person name="Pearson M."/>
            <person name="Priest M."/>
            <person name="Roberts A."/>
            <person name="Saif S."/>
            <person name="Shea T."/>
            <person name="Sisk P."/>
            <person name="Stolte C."/>
            <person name="Sykes S."/>
            <person name="Wortman J."/>
            <person name="Nusbaum C."/>
            <person name="Birren B."/>
        </authorList>
    </citation>
    <scope>NUCLEOTIDE SEQUENCE [LARGE SCALE GENOMIC DNA]</scope>
    <source>
        <strain evidence="7 8">ATCC 38327</strain>
    </source>
</reference>
<keyword evidence="2 6" id="KW-0812">Transmembrane</keyword>
<keyword evidence="3 6" id="KW-1133">Transmembrane helix</keyword>
<dbReference type="EMBL" id="GG745337">
    <property type="protein sequence ID" value="KNE61134.1"/>
    <property type="molecule type" value="Genomic_DNA"/>
</dbReference>
<comment type="subcellular location">
    <subcellularLocation>
        <location evidence="1">Membrane</location>
        <topology evidence="1">Multi-pass membrane protein</topology>
    </subcellularLocation>
</comment>
<feature type="transmembrane region" description="Helical" evidence="6">
    <location>
        <begin position="384"/>
        <end position="407"/>
    </location>
</feature>
<dbReference type="OMA" id="PAFTERC"/>
<evidence type="ECO:0000256" key="5">
    <source>
        <dbReference type="SAM" id="MobiDB-lite"/>
    </source>
</evidence>
<dbReference type="VEuPathDB" id="FungiDB:AMAG_06886"/>
<feature type="transmembrane region" description="Helical" evidence="6">
    <location>
        <begin position="243"/>
        <end position="262"/>
    </location>
</feature>
<feature type="transmembrane region" description="Helical" evidence="6">
    <location>
        <begin position="282"/>
        <end position="301"/>
    </location>
</feature>
<reference evidence="8" key="2">
    <citation type="submission" date="2009-11" db="EMBL/GenBank/DDBJ databases">
        <title>The Genome Sequence of Allomyces macrogynus strain ATCC 38327.</title>
        <authorList>
            <consortium name="The Broad Institute Genome Sequencing Platform"/>
            <person name="Russ C."/>
            <person name="Cuomo C."/>
            <person name="Shea T."/>
            <person name="Young S.K."/>
            <person name="Zeng Q."/>
            <person name="Koehrsen M."/>
            <person name="Haas B."/>
            <person name="Borodovsky M."/>
            <person name="Guigo R."/>
            <person name="Alvarado L."/>
            <person name="Berlin A."/>
            <person name="Borenstein D."/>
            <person name="Chen Z."/>
            <person name="Engels R."/>
            <person name="Freedman E."/>
            <person name="Gellesch M."/>
            <person name="Goldberg J."/>
            <person name="Griggs A."/>
            <person name="Gujja S."/>
            <person name="Heiman D."/>
            <person name="Hepburn T."/>
            <person name="Howarth C."/>
            <person name="Jen D."/>
            <person name="Larson L."/>
            <person name="Lewis B."/>
            <person name="Mehta T."/>
            <person name="Park D."/>
            <person name="Pearson M."/>
            <person name="Roberts A."/>
            <person name="Saif S."/>
            <person name="Shenoy N."/>
            <person name="Sisk P."/>
            <person name="Stolte C."/>
            <person name="Sykes S."/>
            <person name="Walk T."/>
            <person name="White J."/>
            <person name="Yandava C."/>
            <person name="Burger G."/>
            <person name="Gray M.W."/>
            <person name="Holland P.W.H."/>
            <person name="King N."/>
            <person name="Lang F.B.F."/>
            <person name="Roger A.J."/>
            <person name="Ruiz-Trillo I."/>
            <person name="Lander E."/>
            <person name="Nusbaum C."/>
        </authorList>
    </citation>
    <scope>NUCLEOTIDE SEQUENCE [LARGE SCALE GENOMIC DNA]</scope>
    <source>
        <strain evidence="8">ATCC 38327</strain>
    </source>
</reference>
<feature type="transmembrane region" description="Helical" evidence="6">
    <location>
        <begin position="354"/>
        <end position="372"/>
    </location>
</feature>
<dbReference type="InterPro" id="IPR037185">
    <property type="entry name" value="EmrE-like"/>
</dbReference>
<dbReference type="SUPFAM" id="SSF103481">
    <property type="entry name" value="Multidrug resistance efflux transporter EmrE"/>
    <property type="match status" value="1"/>
</dbReference>
<name>A0A0L0SFB9_ALLM3</name>
<dbReference type="GO" id="GO:0015095">
    <property type="term" value="F:magnesium ion transmembrane transporter activity"/>
    <property type="evidence" value="ECO:0007669"/>
    <property type="project" value="InterPro"/>
</dbReference>
<sequence length="785" mass="79722">MPPLPLVTTPALAAPSPSQPLTEFSIGGSASPVELPASFHIIGLLLALSSSAFIGGSFILQKKGMISAAAKAAAARSTSGKHESPAPAPTPANMAIASSFPVTPAVLRTRTGSAPAESTISVLAPEPLTLTDEGYAPVSDALTPASPTVPETPRVDPGRRRSKHAGAAGEKSRGGKKRRRGPLYLYSKLWWLGTASLLVGEAANLGAYAFTTAMVVTPLGALSVFVSAILSSMLLKEQMNLQGKLGCGLILIGATILVLNAPTQASRATMSDFALAYLSARFIAWQVLVLVAASTLLFWVARRRGGELARRNPLVYLGICSLLGSLSVVEIQAVGTSLVSSAAGAGTNDAAQPWAWALFWIALVKAIVELLAQLHYLNSALSRFSTVLVTPIYYALFTSATLLANWILSPPWAQLSGQTIATCILSFAVICTGMVLLQTSKISTAATNAGAQATSADRNAAAVAVAVASGGGGALTPCVLSRETLASSAPSLHGISTAHGPDKSLAALTREWPSAWLDGEPADLPSLPPPFLMAEDPAAWYLAVVQALTRPDPDADAPIAPASSRDEMAASSCSCASSMTPDPQGKVPVPFPTLAKTDRVGMAAVAAEAGSAPPRFLGIATCDPRARASSMPARIATAVTAPFAAWTGPTGSSGSRPGTRLAPIPGDSSSGCSSDDQLAPIPALAAASSAVPVLVTSAELRARAAATALAQFVETLVAVRGGVAGVEPPETAPAPGMMRAARDRAAAAAAGAVVAAVAVAARARSPPPPPARAEGGGEDGKGKDR</sequence>
<accession>A0A0L0SFB9</accession>
<dbReference type="Pfam" id="PF05653">
    <property type="entry name" value="Mg_trans_NIPA"/>
    <property type="match status" value="1"/>
</dbReference>
<organism evidence="7 8">
    <name type="scientific">Allomyces macrogynus (strain ATCC 38327)</name>
    <name type="common">Allomyces javanicus var. macrogynus</name>
    <dbReference type="NCBI Taxonomy" id="578462"/>
    <lineage>
        <taxon>Eukaryota</taxon>
        <taxon>Fungi</taxon>
        <taxon>Fungi incertae sedis</taxon>
        <taxon>Blastocladiomycota</taxon>
        <taxon>Blastocladiomycetes</taxon>
        <taxon>Blastocladiales</taxon>
        <taxon>Blastocladiaceae</taxon>
        <taxon>Allomyces</taxon>
    </lineage>
</organism>
<feature type="transmembrane region" description="Helical" evidence="6">
    <location>
        <begin position="206"/>
        <end position="231"/>
    </location>
</feature>
<dbReference type="PANTHER" id="PTHR12570:SF92">
    <property type="entry name" value="SPICHTHYIN, ISOFORM B"/>
    <property type="match status" value="1"/>
</dbReference>
<dbReference type="GO" id="GO:0016020">
    <property type="term" value="C:membrane"/>
    <property type="evidence" value="ECO:0007669"/>
    <property type="project" value="UniProtKB-SubCell"/>
</dbReference>
<feature type="transmembrane region" description="Helical" evidence="6">
    <location>
        <begin position="313"/>
        <end position="334"/>
    </location>
</feature>
<evidence type="ECO:0000256" key="1">
    <source>
        <dbReference type="ARBA" id="ARBA00004141"/>
    </source>
</evidence>
<dbReference type="AlphaFoldDB" id="A0A0L0SFB9"/>
<evidence type="ECO:0000313" key="8">
    <source>
        <dbReference type="Proteomes" id="UP000054350"/>
    </source>
</evidence>
<proteinExistence type="predicted"/>
<feature type="region of interest" description="Disordered" evidence="5">
    <location>
        <begin position="139"/>
        <end position="178"/>
    </location>
</feature>
<protein>
    <submittedName>
        <fullName evidence="7">Uncharacterized protein</fullName>
    </submittedName>
</protein>
<feature type="region of interest" description="Disordered" evidence="5">
    <location>
        <begin position="760"/>
        <end position="785"/>
    </location>
</feature>
<dbReference type="Proteomes" id="UP000054350">
    <property type="component" value="Unassembled WGS sequence"/>
</dbReference>
<keyword evidence="4 6" id="KW-0472">Membrane</keyword>
<feature type="compositionally biased region" description="Low complexity" evidence="5">
    <location>
        <begin position="647"/>
        <end position="675"/>
    </location>
</feature>
<evidence type="ECO:0000256" key="6">
    <source>
        <dbReference type="SAM" id="Phobius"/>
    </source>
</evidence>
<dbReference type="PANTHER" id="PTHR12570">
    <property type="match status" value="1"/>
</dbReference>
<dbReference type="STRING" id="578462.A0A0L0SFB9"/>
<keyword evidence="8" id="KW-1185">Reference proteome</keyword>
<feature type="transmembrane region" description="Helical" evidence="6">
    <location>
        <begin position="37"/>
        <end position="60"/>
    </location>
</feature>